<dbReference type="Gene3D" id="1.20.5.500">
    <property type="entry name" value="Single helix bin"/>
    <property type="match status" value="1"/>
</dbReference>
<dbReference type="EMBL" id="MCFF01000001">
    <property type="protein sequence ID" value="ORZ28658.1"/>
    <property type="molecule type" value="Genomic_DNA"/>
</dbReference>
<dbReference type="Proteomes" id="UP000193648">
    <property type="component" value="Unassembled WGS sequence"/>
</dbReference>
<dbReference type="OrthoDB" id="5532350at2759"/>
<evidence type="ECO:0000313" key="7">
    <source>
        <dbReference type="Proteomes" id="UP000193648"/>
    </source>
</evidence>
<name>A0A1Y2H285_9FUNG</name>
<dbReference type="GeneID" id="33570171"/>
<proteinExistence type="inferred from homology"/>
<comment type="caution">
    <text evidence="6">The sequence shown here is derived from an EMBL/GenBank/DDBJ whole genome shotgun (WGS) entry which is preliminary data.</text>
</comment>
<dbReference type="InParanoid" id="A0A1Y2H285"/>
<keyword evidence="5" id="KW-0175">Coiled coil</keyword>
<dbReference type="Pfam" id="PF04568">
    <property type="entry name" value="IATP"/>
    <property type="match status" value="1"/>
</dbReference>
<keyword evidence="3" id="KW-0496">Mitochondrion</keyword>
<keyword evidence="7" id="KW-1185">Reference proteome</keyword>
<feature type="coiled-coil region" evidence="5">
    <location>
        <begin position="43"/>
        <end position="70"/>
    </location>
</feature>
<comment type="subcellular location">
    <subcellularLocation>
        <location evidence="1">Mitochondrion</location>
    </subcellularLocation>
</comment>
<reference evidence="6 7" key="1">
    <citation type="submission" date="2016-07" db="EMBL/GenBank/DDBJ databases">
        <title>Pervasive Adenine N6-methylation of Active Genes in Fungi.</title>
        <authorList>
            <consortium name="DOE Joint Genome Institute"/>
            <person name="Mondo S.J."/>
            <person name="Dannebaum R.O."/>
            <person name="Kuo R.C."/>
            <person name="Labutti K."/>
            <person name="Haridas S."/>
            <person name="Kuo A."/>
            <person name="Salamov A."/>
            <person name="Ahrendt S.R."/>
            <person name="Lipzen A."/>
            <person name="Sullivan W."/>
            <person name="Andreopoulos W.B."/>
            <person name="Clum A."/>
            <person name="Lindquist E."/>
            <person name="Daum C."/>
            <person name="Ramamoorthy G.K."/>
            <person name="Gryganskyi A."/>
            <person name="Culley D."/>
            <person name="Magnuson J.K."/>
            <person name="James T.Y."/>
            <person name="O'Malley M.A."/>
            <person name="Stajich J.E."/>
            <person name="Spatafora J.W."/>
            <person name="Visel A."/>
            <person name="Grigoriev I.V."/>
        </authorList>
    </citation>
    <scope>NUCLEOTIDE SEQUENCE [LARGE SCALE GENOMIC DNA]</scope>
    <source>
        <strain evidence="6 7">NRRL 3116</strain>
    </source>
</reference>
<protein>
    <recommendedName>
        <fullName evidence="4">ATPase inhibitor, mitochondrial</fullName>
    </recommendedName>
</protein>
<sequence length="74" mass="8717">MLRTTTTTAVRVFKPVQVSTVARRMYSNTFSDKERAEENQYIRQKEAEQIKKLKEQLAQKEKEIAELKKNGDKK</sequence>
<dbReference type="GO" id="GO:0042030">
    <property type="term" value="F:ATPase inhibitor activity"/>
    <property type="evidence" value="ECO:0007669"/>
    <property type="project" value="InterPro"/>
</dbReference>
<evidence type="ECO:0000256" key="3">
    <source>
        <dbReference type="ARBA" id="ARBA00023128"/>
    </source>
</evidence>
<dbReference type="InterPro" id="IPR007648">
    <property type="entry name" value="ATPase_inhibitor_mt"/>
</dbReference>
<evidence type="ECO:0000256" key="4">
    <source>
        <dbReference type="RuleBase" id="RU368087"/>
    </source>
</evidence>
<evidence type="ECO:0000256" key="2">
    <source>
        <dbReference type="ARBA" id="ARBA00010901"/>
    </source>
</evidence>
<comment type="function">
    <text evidence="4">Inhibits the enzyme activity of ATPase.</text>
</comment>
<comment type="similarity">
    <text evidence="2 4">Belongs to the ATPase inhibitor family.</text>
</comment>
<evidence type="ECO:0000313" key="6">
    <source>
        <dbReference type="EMBL" id="ORZ28658.1"/>
    </source>
</evidence>
<dbReference type="RefSeq" id="XP_021886331.1">
    <property type="nucleotide sequence ID" value="XM_022028328.1"/>
</dbReference>
<dbReference type="GO" id="GO:0005739">
    <property type="term" value="C:mitochondrion"/>
    <property type="evidence" value="ECO:0007669"/>
    <property type="project" value="UniProtKB-SubCell"/>
</dbReference>
<evidence type="ECO:0000256" key="5">
    <source>
        <dbReference type="SAM" id="Coils"/>
    </source>
</evidence>
<dbReference type="AlphaFoldDB" id="A0A1Y2H285"/>
<accession>A0A1Y2H285</accession>
<organism evidence="6 7">
    <name type="scientific">Lobosporangium transversale</name>
    <dbReference type="NCBI Taxonomy" id="64571"/>
    <lineage>
        <taxon>Eukaryota</taxon>
        <taxon>Fungi</taxon>
        <taxon>Fungi incertae sedis</taxon>
        <taxon>Mucoromycota</taxon>
        <taxon>Mortierellomycotina</taxon>
        <taxon>Mortierellomycetes</taxon>
        <taxon>Mortierellales</taxon>
        <taxon>Mortierellaceae</taxon>
        <taxon>Lobosporangium</taxon>
    </lineage>
</organism>
<gene>
    <name evidence="6" type="ORF">BCR41DRAFT_391103</name>
</gene>
<evidence type="ECO:0000256" key="1">
    <source>
        <dbReference type="ARBA" id="ARBA00004173"/>
    </source>
</evidence>